<keyword evidence="4 6" id="KW-0418">Kinase</keyword>
<comment type="catalytic activity">
    <reaction evidence="6 7">
        <text>[phosphate](n) + ATP = [phosphate](n+1) + ADP</text>
        <dbReference type="Rhea" id="RHEA:19573"/>
        <dbReference type="Rhea" id="RHEA-COMP:9859"/>
        <dbReference type="Rhea" id="RHEA-COMP:14280"/>
        <dbReference type="ChEBI" id="CHEBI:16838"/>
        <dbReference type="ChEBI" id="CHEBI:30616"/>
        <dbReference type="ChEBI" id="CHEBI:456216"/>
        <dbReference type="EC" id="2.7.4.1"/>
    </reaction>
</comment>
<comment type="similarity">
    <text evidence="6 7">Belongs to the polyphosphate kinase 1 (PPK1) family.</text>
</comment>
<dbReference type="NCBIfam" id="NF003921">
    <property type="entry name" value="PRK05443.2-2"/>
    <property type="match status" value="1"/>
</dbReference>
<feature type="binding site" evidence="6">
    <location>
        <position position="52"/>
    </location>
    <ligand>
        <name>ATP</name>
        <dbReference type="ChEBI" id="CHEBI:30616"/>
    </ligand>
</feature>
<evidence type="ECO:0000259" key="11">
    <source>
        <dbReference type="Pfam" id="PF17941"/>
    </source>
</evidence>
<evidence type="ECO:0000259" key="8">
    <source>
        <dbReference type="Pfam" id="PF02503"/>
    </source>
</evidence>
<evidence type="ECO:0000256" key="2">
    <source>
        <dbReference type="ARBA" id="ARBA00022679"/>
    </source>
</evidence>
<feature type="binding site" evidence="6">
    <location>
        <position position="597"/>
    </location>
    <ligand>
        <name>ATP</name>
        <dbReference type="ChEBI" id="CHEBI:30616"/>
    </ligand>
</feature>
<dbReference type="RefSeq" id="WP_204401156.1">
    <property type="nucleotide sequence ID" value="NZ_JAFBEE010000006.1"/>
</dbReference>
<evidence type="ECO:0000313" key="12">
    <source>
        <dbReference type="EMBL" id="MBM7614692.1"/>
    </source>
</evidence>
<comment type="PTM">
    <text evidence="6 7">An intermediate of this reaction is the autophosphorylated ppk in which a phosphate is covalently linked to a histidine residue through a N-P bond.</text>
</comment>
<dbReference type="InterPro" id="IPR025198">
    <property type="entry name" value="PPK_N_dom"/>
</dbReference>
<feature type="binding site" evidence="6">
    <location>
        <position position="473"/>
    </location>
    <ligand>
        <name>ATP</name>
        <dbReference type="ChEBI" id="CHEBI:30616"/>
    </ligand>
</feature>
<dbReference type="HAMAP" id="MF_00347">
    <property type="entry name" value="Polyphosphate_kinase"/>
    <property type="match status" value="1"/>
</dbReference>
<feature type="domain" description="Polyphosphate kinase middle" evidence="8">
    <location>
        <begin position="128"/>
        <end position="309"/>
    </location>
</feature>
<dbReference type="EC" id="2.7.4.1" evidence="6 7"/>
<keyword evidence="6" id="KW-0479">Metal-binding</keyword>
<feature type="binding site" evidence="6">
    <location>
        <position position="380"/>
    </location>
    <ligand>
        <name>Mg(2+)</name>
        <dbReference type="ChEBI" id="CHEBI:18420"/>
    </ligand>
</feature>
<dbReference type="Gene3D" id="3.30.870.10">
    <property type="entry name" value="Endonuclease Chain A"/>
    <property type="match status" value="2"/>
</dbReference>
<dbReference type="Pfam" id="PF13090">
    <property type="entry name" value="PP_kinase_C"/>
    <property type="match status" value="1"/>
</dbReference>
<dbReference type="EMBL" id="JAFBEE010000006">
    <property type="protein sequence ID" value="MBM7614692.1"/>
    <property type="molecule type" value="Genomic_DNA"/>
</dbReference>
<organism evidence="12 13">
    <name type="scientific">Alkaliphilus hydrothermalis</name>
    <dbReference type="NCBI Taxonomy" id="1482730"/>
    <lineage>
        <taxon>Bacteria</taxon>
        <taxon>Bacillati</taxon>
        <taxon>Bacillota</taxon>
        <taxon>Clostridia</taxon>
        <taxon>Peptostreptococcales</taxon>
        <taxon>Natronincolaceae</taxon>
        <taxon>Alkaliphilus</taxon>
    </lineage>
</organism>
<dbReference type="InterPro" id="IPR036832">
    <property type="entry name" value="PPK_N_dom_sf"/>
</dbReference>
<evidence type="ECO:0000259" key="9">
    <source>
        <dbReference type="Pfam" id="PF13089"/>
    </source>
</evidence>
<evidence type="ECO:0000259" key="10">
    <source>
        <dbReference type="Pfam" id="PF13090"/>
    </source>
</evidence>
<dbReference type="NCBIfam" id="TIGR03705">
    <property type="entry name" value="poly_P_kin"/>
    <property type="match status" value="1"/>
</dbReference>
<keyword evidence="1 6" id="KW-0597">Phosphoprotein</keyword>
<feature type="domain" description="Polyphosphate kinase C-terminal" evidence="10">
    <location>
        <begin position="509"/>
        <end position="679"/>
    </location>
</feature>
<dbReference type="InterPro" id="IPR003414">
    <property type="entry name" value="PP_kinase"/>
</dbReference>
<feature type="binding site" evidence="6">
    <location>
        <position position="410"/>
    </location>
    <ligand>
        <name>Mg(2+)</name>
        <dbReference type="ChEBI" id="CHEBI:18420"/>
    </ligand>
</feature>
<dbReference type="Gene3D" id="1.20.58.310">
    <property type="entry name" value="Polyphosphate kinase N-terminal domain"/>
    <property type="match status" value="1"/>
</dbReference>
<evidence type="ECO:0000256" key="1">
    <source>
        <dbReference type="ARBA" id="ARBA00022553"/>
    </source>
</evidence>
<dbReference type="Proteomes" id="UP001314796">
    <property type="component" value="Unassembled WGS sequence"/>
</dbReference>
<evidence type="ECO:0000256" key="3">
    <source>
        <dbReference type="ARBA" id="ARBA00022741"/>
    </source>
</evidence>
<keyword evidence="3 6" id="KW-0547">Nucleotide-binding</keyword>
<comment type="function">
    <text evidence="6 7">Catalyzes the reversible transfer of the terminal phosphate of ATP to form a long-chain polyphosphate (polyP).</text>
</comment>
<comment type="caution">
    <text evidence="12">The sequence shown here is derived from an EMBL/GenBank/DDBJ whole genome shotgun (WGS) entry which is preliminary data.</text>
</comment>
<feature type="binding site" evidence="6">
    <location>
        <position position="569"/>
    </location>
    <ligand>
        <name>ATP</name>
        <dbReference type="ChEBI" id="CHEBI:30616"/>
    </ligand>
</feature>
<comment type="cofactor">
    <cofactor evidence="6">
        <name>Mg(2+)</name>
        <dbReference type="ChEBI" id="CHEBI:18420"/>
    </cofactor>
</comment>
<evidence type="ECO:0000256" key="4">
    <source>
        <dbReference type="ARBA" id="ARBA00022777"/>
    </source>
</evidence>
<evidence type="ECO:0000256" key="6">
    <source>
        <dbReference type="HAMAP-Rule" id="MF_00347"/>
    </source>
</evidence>
<keyword evidence="6" id="KW-0460">Magnesium</keyword>
<dbReference type="Gene3D" id="3.30.1840.10">
    <property type="entry name" value="Polyphosphate kinase middle domain"/>
    <property type="match status" value="1"/>
</dbReference>
<proteinExistence type="inferred from homology"/>
<accession>A0ABS2NP29</accession>
<dbReference type="SUPFAM" id="SSF143724">
    <property type="entry name" value="PHP14-like"/>
    <property type="match status" value="1"/>
</dbReference>
<keyword evidence="2 6" id="KW-0808">Transferase</keyword>
<dbReference type="Pfam" id="PF13089">
    <property type="entry name" value="PP_kinase_N"/>
    <property type="match status" value="1"/>
</dbReference>
<dbReference type="Pfam" id="PF02503">
    <property type="entry name" value="PP_kinase"/>
    <property type="match status" value="1"/>
</dbReference>
<dbReference type="PIRSF" id="PIRSF015589">
    <property type="entry name" value="PP_kinase"/>
    <property type="match status" value="1"/>
</dbReference>
<keyword evidence="5 6" id="KW-0067">ATP-binding</keyword>
<gene>
    <name evidence="6" type="primary">ppk</name>
    <name evidence="12" type="ORF">JOC73_001206</name>
</gene>
<reference evidence="12 13" key="1">
    <citation type="submission" date="2021-01" db="EMBL/GenBank/DDBJ databases">
        <title>Genomic Encyclopedia of Type Strains, Phase IV (KMG-IV): sequencing the most valuable type-strain genomes for metagenomic binning, comparative biology and taxonomic classification.</title>
        <authorList>
            <person name="Goeker M."/>
        </authorList>
    </citation>
    <scope>NUCLEOTIDE SEQUENCE [LARGE SCALE GENOMIC DNA]</scope>
    <source>
        <strain evidence="12 13">DSM 25890</strain>
    </source>
</reference>
<feature type="domain" description="Polyphosphate kinase C-terminal" evidence="11">
    <location>
        <begin position="337"/>
        <end position="500"/>
    </location>
</feature>
<dbReference type="CDD" id="cd09165">
    <property type="entry name" value="PLDc_PaPPK1_C1_like"/>
    <property type="match status" value="1"/>
</dbReference>
<evidence type="ECO:0000313" key="13">
    <source>
        <dbReference type="Proteomes" id="UP001314796"/>
    </source>
</evidence>
<dbReference type="SUPFAM" id="SSF140356">
    <property type="entry name" value="PPK N-terminal domain-like"/>
    <property type="match status" value="1"/>
</dbReference>
<dbReference type="NCBIfam" id="NF003917">
    <property type="entry name" value="PRK05443.1-1"/>
    <property type="match status" value="1"/>
</dbReference>
<dbReference type="InterPro" id="IPR041108">
    <property type="entry name" value="PP_kinase_C_1"/>
</dbReference>
<dbReference type="InterPro" id="IPR025200">
    <property type="entry name" value="PPK_C_dom2"/>
</dbReference>
<evidence type="ECO:0000256" key="7">
    <source>
        <dbReference type="RuleBase" id="RU003800"/>
    </source>
</evidence>
<dbReference type="PANTHER" id="PTHR30218">
    <property type="entry name" value="POLYPHOSPHATE KINASE"/>
    <property type="match status" value="1"/>
</dbReference>
<sequence length="732" mass="84150">MNSKDNLFNKEEYYLNRELSWLEFNDRVIKEAKDNKNPLFERLKFLAIAGSNLDEFFMVRVASLKDQVNAEYTKPDPAGLKPKEQLNQISQRVHRMVHEQYNALNRGLLPKLKKNNINIVNSKSLMEEQRQFLQEYFDSTVYPVLTPMAVDASRPFPLILNKSLNIGILMDQQVEEGELIFATVQVPAGLPRLIELPSSLEKGVELIFLEDVIKMNVSSLFSGYKIVCASAYRITRNADLSIEEEEAEDLLKEIERSLQKRKWGAAVRLEIEQSSHAALVKILRDSLEIHEKDIYHIKGPLDLTFLWKIYRRKGFEHLKYPEYIPTIPPVLVDEEDLFEVIRQQDLLLHHPYESFDPIVEFVEKASKDPNVLAIKQTLYRVSGDSPIIKALAEAAKRGKQVTVLVELKARFDEEVNIHWAKKLEQSGCHVIYGLVGLKTHCKMTLVVRKEAEGMVRYVHLGTGNYNDITAKLYTDVGLLTVNEEIGADVTALFNMLSGYSYPPELSKIAVAPLNLREKFLELIYREAKNAELGRDARIIAKMNSLVDKHIIQALYYASTKGVKIHLIVRGICCLRPAIPDVSENITVTSIVGRVLEHSRIYYFYNDAAEEVYISSADWMPRNLDRRVEVLVPIEDKGIRNRIVKMLTIEINDNVKTRVLNSQGIYHKIDKRGKQLIDTQRYFFSLASKQWQQQQRERKQLIFELKTMCGATTMDKVEEKEGGDSDGKEICHH</sequence>
<dbReference type="CDD" id="cd09168">
    <property type="entry name" value="PLDc_PaPPK1_C2_like"/>
    <property type="match status" value="1"/>
</dbReference>
<dbReference type="Pfam" id="PF17941">
    <property type="entry name" value="PP_kinase_C_1"/>
    <property type="match status" value="1"/>
</dbReference>
<dbReference type="NCBIfam" id="NF003918">
    <property type="entry name" value="PRK05443.1-2"/>
    <property type="match status" value="1"/>
</dbReference>
<keyword evidence="13" id="KW-1185">Reference proteome</keyword>
<evidence type="ECO:0000256" key="5">
    <source>
        <dbReference type="ARBA" id="ARBA00022840"/>
    </source>
</evidence>
<dbReference type="GO" id="GO:0008976">
    <property type="term" value="F:polyphosphate kinase activity"/>
    <property type="evidence" value="ECO:0007669"/>
    <property type="project" value="UniProtKB-EC"/>
</dbReference>
<dbReference type="NCBIfam" id="NF003920">
    <property type="entry name" value="PRK05443.2-1"/>
    <property type="match status" value="1"/>
</dbReference>
<name>A0ABS2NP29_9FIRM</name>
<dbReference type="InterPro" id="IPR036830">
    <property type="entry name" value="PP_kinase_middle_dom_sf"/>
</dbReference>
<protein>
    <recommendedName>
        <fullName evidence="6 7">Polyphosphate kinase</fullName>
        <ecNumber evidence="6 7">2.7.4.1</ecNumber>
    </recommendedName>
    <alternativeName>
        <fullName evidence="6">ATP-polyphosphate phosphotransferase</fullName>
    </alternativeName>
    <alternativeName>
        <fullName evidence="6">Polyphosphoric acid kinase</fullName>
    </alternativeName>
</protein>
<dbReference type="InterPro" id="IPR024953">
    <property type="entry name" value="PP_kinase_middle"/>
</dbReference>
<dbReference type="SUPFAM" id="SSF56024">
    <property type="entry name" value="Phospholipase D/nuclease"/>
    <property type="match status" value="2"/>
</dbReference>
<feature type="domain" description="Polyphosphate kinase N-terminal" evidence="9">
    <location>
        <begin position="14"/>
        <end position="120"/>
    </location>
</feature>
<dbReference type="PANTHER" id="PTHR30218:SF0">
    <property type="entry name" value="POLYPHOSPHATE KINASE"/>
    <property type="match status" value="1"/>
</dbReference>
<feature type="active site" description="Phosphohistidine intermediate" evidence="6">
    <location>
        <position position="440"/>
    </location>
</feature>